<proteinExistence type="inferred from homology"/>
<dbReference type="InterPro" id="IPR013099">
    <property type="entry name" value="K_chnl_dom"/>
</dbReference>
<feature type="transmembrane region" description="Helical" evidence="10">
    <location>
        <begin position="49"/>
        <end position="72"/>
    </location>
</feature>
<keyword evidence="5 8" id="KW-0406">Ion transport</keyword>
<dbReference type="GO" id="GO:0015271">
    <property type="term" value="F:outward rectifier potassium channel activity"/>
    <property type="evidence" value="ECO:0007669"/>
    <property type="project" value="TreeGrafter"/>
</dbReference>
<dbReference type="Gene3D" id="1.10.287.70">
    <property type="match status" value="2"/>
</dbReference>
<feature type="compositionally biased region" description="Basic and acidic residues" evidence="9">
    <location>
        <begin position="451"/>
        <end position="460"/>
    </location>
</feature>
<evidence type="ECO:0000313" key="12">
    <source>
        <dbReference type="EMBL" id="KAF7183708.1"/>
    </source>
</evidence>
<evidence type="ECO:0000256" key="5">
    <source>
        <dbReference type="ARBA" id="ARBA00023065"/>
    </source>
</evidence>
<evidence type="ECO:0000313" key="13">
    <source>
        <dbReference type="Proteomes" id="UP000641853"/>
    </source>
</evidence>
<reference evidence="12" key="1">
    <citation type="submission" date="2020-06" db="EMBL/GenBank/DDBJ databases">
        <title>Draft genome sequences of strains closely related to Aspergillus parafelis and Aspergillus hiratsukae.</title>
        <authorList>
            <person name="Dos Santos R.A.C."/>
            <person name="Rivero-Menendez O."/>
            <person name="Steenwyk J.L."/>
            <person name="Mead M.E."/>
            <person name="Goldman G.H."/>
            <person name="Alastruey-Izquierdo A."/>
            <person name="Rokas A."/>
        </authorList>
    </citation>
    <scope>NUCLEOTIDE SEQUENCE</scope>
    <source>
        <strain evidence="12">CNM-CM7691</strain>
    </source>
</reference>
<dbReference type="Proteomes" id="UP000641853">
    <property type="component" value="Unassembled WGS sequence"/>
</dbReference>
<name>A0A8H6R384_9EURO</name>
<dbReference type="PANTHER" id="PTHR11003:SF301">
    <property type="entry name" value="POTASSIUM CHANNEL PROTEIN"/>
    <property type="match status" value="1"/>
</dbReference>
<comment type="subcellular location">
    <subcellularLocation>
        <location evidence="1">Membrane</location>
        <topology evidence="1">Multi-pass membrane protein</topology>
    </subcellularLocation>
</comment>
<evidence type="ECO:0000256" key="7">
    <source>
        <dbReference type="ARBA" id="ARBA00023303"/>
    </source>
</evidence>
<evidence type="ECO:0000259" key="11">
    <source>
        <dbReference type="Pfam" id="PF07885"/>
    </source>
</evidence>
<feature type="transmembrane region" description="Helical" evidence="10">
    <location>
        <begin position="297"/>
        <end position="320"/>
    </location>
</feature>
<keyword evidence="3 8" id="KW-0812">Transmembrane</keyword>
<dbReference type="PRINTS" id="PR01333">
    <property type="entry name" value="2POREKCHANEL"/>
</dbReference>
<organism evidence="12 13">
    <name type="scientific">Aspergillus felis</name>
    <dbReference type="NCBI Taxonomy" id="1287682"/>
    <lineage>
        <taxon>Eukaryota</taxon>
        <taxon>Fungi</taxon>
        <taxon>Dikarya</taxon>
        <taxon>Ascomycota</taxon>
        <taxon>Pezizomycotina</taxon>
        <taxon>Eurotiomycetes</taxon>
        <taxon>Eurotiomycetidae</taxon>
        <taxon>Eurotiales</taxon>
        <taxon>Aspergillaceae</taxon>
        <taxon>Aspergillus</taxon>
        <taxon>Aspergillus subgen. Fumigati</taxon>
    </lineage>
</organism>
<feature type="domain" description="Potassium channel" evidence="11">
    <location>
        <begin position="97"/>
        <end position="170"/>
    </location>
</feature>
<evidence type="ECO:0000256" key="2">
    <source>
        <dbReference type="ARBA" id="ARBA00022448"/>
    </source>
</evidence>
<sequence>MGRRIRFSVAQPVVIVVWYTSATIMIVLLIVFRYTQTGPASPGFHLSQAYYYGAFAAGLYFVIPTLLAITYYGASRGYYAKEFRLSPSQRTLMLQTIIFFIYLLGGAAIFARIEGWRFLDALYWADFTVLTIGIGNLAPSSHLGRSLLFPFALGGLLILGMTIGSIRALMLEKGKQRMGHGIMTFTFKTMARHASDSQSRLYSYIPHLDEAHKQSERDQVRKEMMFLRTVKRIATLQRRWMSFLISFTVWIVMWLVGAAAFWKSESSQNWTYFKSLYFSFTSLTTIGYGDVYPRSAWGVPFFVFWSLLAVPTLTILISALGDTVVHGVREFTIFLGEATFFPEEKSTRNHLNVFIKRLMRRAPKTDRPRGLSDSAPSPGQHTGSAHGDDASWGDLCSYHCALFNNLNRLIELALSGEEKEFSQGEWDYYLRLINRSGSVRAILDGSLSSDWREGDAEKGHGPASGQKHKGGLQSLAQPSSPLLSGQTEAQWLLEAVAKTIKHELHKADAELCTHNRI</sequence>
<feature type="domain" description="Potassium channel" evidence="11">
    <location>
        <begin position="250"/>
        <end position="324"/>
    </location>
</feature>
<feature type="transmembrane region" description="Helical" evidence="10">
    <location>
        <begin position="92"/>
        <end position="113"/>
    </location>
</feature>
<dbReference type="GO" id="GO:0005886">
    <property type="term" value="C:plasma membrane"/>
    <property type="evidence" value="ECO:0007669"/>
    <property type="project" value="TreeGrafter"/>
</dbReference>
<keyword evidence="13" id="KW-1185">Reference proteome</keyword>
<keyword evidence="4 10" id="KW-1133">Transmembrane helix</keyword>
<evidence type="ECO:0000256" key="1">
    <source>
        <dbReference type="ARBA" id="ARBA00004141"/>
    </source>
</evidence>
<evidence type="ECO:0000256" key="4">
    <source>
        <dbReference type="ARBA" id="ARBA00022989"/>
    </source>
</evidence>
<evidence type="ECO:0000256" key="9">
    <source>
        <dbReference type="SAM" id="MobiDB-lite"/>
    </source>
</evidence>
<dbReference type="GO" id="GO:0030322">
    <property type="term" value="P:stabilization of membrane potential"/>
    <property type="evidence" value="ECO:0007669"/>
    <property type="project" value="TreeGrafter"/>
</dbReference>
<comment type="similarity">
    <text evidence="8">Belongs to the two pore domain potassium channel (TC 1.A.1.8) family.</text>
</comment>
<dbReference type="PANTHER" id="PTHR11003">
    <property type="entry name" value="POTASSIUM CHANNEL, SUBFAMILY K"/>
    <property type="match status" value="1"/>
</dbReference>
<feature type="compositionally biased region" description="Polar residues" evidence="9">
    <location>
        <begin position="374"/>
        <end position="383"/>
    </location>
</feature>
<feature type="transmembrane region" description="Helical" evidence="10">
    <location>
        <begin position="12"/>
        <end position="34"/>
    </location>
</feature>
<accession>A0A8H6R384</accession>
<feature type="transmembrane region" description="Helical" evidence="10">
    <location>
        <begin position="240"/>
        <end position="262"/>
    </location>
</feature>
<feature type="transmembrane region" description="Helical" evidence="10">
    <location>
        <begin position="147"/>
        <end position="170"/>
    </location>
</feature>
<dbReference type="Pfam" id="PF07885">
    <property type="entry name" value="Ion_trans_2"/>
    <property type="match status" value="2"/>
</dbReference>
<gene>
    <name evidence="12" type="ORF">CNMCM7691_004058</name>
</gene>
<dbReference type="SUPFAM" id="SSF81324">
    <property type="entry name" value="Voltage-gated potassium channels"/>
    <property type="match status" value="2"/>
</dbReference>
<keyword evidence="2 8" id="KW-0813">Transport</keyword>
<keyword evidence="7 8" id="KW-0407">Ion channel</keyword>
<keyword evidence="6 10" id="KW-0472">Membrane</keyword>
<protein>
    <recommendedName>
        <fullName evidence="11">Potassium channel domain-containing protein</fullName>
    </recommendedName>
</protein>
<evidence type="ECO:0000256" key="10">
    <source>
        <dbReference type="SAM" id="Phobius"/>
    </source>
</evidence>
<feature type="region of interest" description="Disordered" evidence="9">
    <location>
        <begin position="451"/>
        <end position="479"/>
    </location>
</feature>
<dbReference type="EMBL" id="JACBAG010001704">
    <property type="protein sequence ID" value="KAF7183708.1"/>
    <property type="molecule type" value="Genomic_DNA"/>
</dbReference>
<comment type="caution">
    <text evidence="12">The sequence shown here is derived from an EMBL/GenBank/DDBJ whole genome shotgun (WGS) entry which is preliminary data.</text>
</comment>
<dbReference type="GO" id="GO:0022841">
    <property type="term" value="F:potassium ion leak channel activity"/>
    <property type="evidence" value="ECO:0007669"/>
    <property type="project" value="TreeGrafter"/>
</dbReference>
<dbReference type="AlphaFoldDB" id="A0A8H6R384"/>
<evidence type="ECO:0000256" key="8">
    <source>
        <dbReference type="RuleBase" id="RU003857"/>
    </source>
</evidence>
<evidence type="ECO:0000256" key="3">
    <source>
        <dbReference type="ARBA" id="ARBA00022692"/>
    </source>
</evidence>
<feature type="region of interest" description="Disordered" evidence="9">
    <location>
        <begin position="363"/>
        <end position="386"/>
    </location>
</feature>
<dbReference type="InterPro" id="IPR003280">
    <property type="entry name" value="2pore_dom_K_chnl"/>
</dbReference>
<evidence type="ECO:0000256" key="6">
    <source>
        <dbReference type="ARBA" id="ARBA00023136"/>
    </source>
</evidence>